<accession>A0ABY7C7T9</accession>
<dbReference type="SUPFAM" id="SSF52402">
    <property type="entry name" value="Adenine nucleotide alpha hydrolases-like"/>
    <property type="match status" value="1"/>
</dbReference>
<evidence type="ECO:0000256" key="1">
    <source>
        <dbReference type="ARBA" id="ARBA00008885"/>
    </source>
</evidence>
<evidence type="ECO:0000259" key="11">
    <source>
        <dbReference type="Pfam" id="PF01507"/>
    </source>
</evidence>
<gene>
    <name evidence="12" type="primary">cysD</name>
    <name evidence="12" type="ORF">OH818_08455</name>
</gene>
<reference evidence="12" key="1">
    <citation type="submission" date="2022-12" db="EMBL/GenBank/DDBJ databases">
        <title>Jiella pelagia sp. nov., isolated from phosphonate enriched culture of Northwest Pacific surface seawater.</title>
        <authorList>
            <person name="Shin D.Y."/>
            <person name="Hwang C.Y."/>
        </authorList>
    </citation>
    <scope>NUCLEOTIDE SEQUENCE</scope>
    <source>
        <strain evidence="12">HL-NP1</strain>
    </source>
</reference>
<sequence>MFQAESRLSLLDRLEAEAIHILREGVAEARNPVMLFSAGKDSTVLAHLALRAFYPSRPPFPLLHVDSTWEFQSVLAFRDAFARKHDFDLLVYANEAGRAAGLNPFDHGDVYTSTMRTDALKQALDRGGYDVVFGGARRDEEKSRAKERVFSVRNERHGWDPRHQRPELWQLFNTRLVKGQSLRVFPLSNWTEMDIWLYALARDIKLAPLYFAAPRPIVDRGSGLIVVDDPARMELRPGEAVTTRSVRFRTLGCWPVTAGIASSADSLSSVVHETLTAETSERQGRLADSVDAGSLERQKREGYF</sequence>
<evidence type="ECO:0000256" key="2">
    <source>
        <dbReference type="ARBA" id="ARBA00012391"/>
    </source>
</evidence>
<evidence type="ECO:0000256" key="9">
    <source>
        <dbReference type="ARBA" id="ARBA00031812"/>
    </source>
</evidence>
<organism evidence="12 13">
    <name type="scientific">Jiella pelagia</name>
    <dbReference type="NCBI Taxonomy" id="2986949"/>
    <lineage>
        <taxon>Bacteria</taxon>
        <taxon>Pseudomonadati</taxon>
        <taxon>Pseudomonadota</taxon>
        <taxon>Alphaproteobacteria</taxon>
        <taxon>Hyphomicrobiales</taxon>
        <taxon>Aurantimonadaceae</taxon>
        <taxon>Jiella</taxon>
    </lineage>
</organism>
<dbReference type="InterPro" id="IPR014729">
    <property type="entry name" value="Rossmann-like_a/b/a_fold"/>
</dbReference>
<keyword evidence="5 12" id="KW-0548">Nucleotidyltransferase</keyword>
<dbReference type="PANTHER" id="PTHR43196">
    <property type="entry name" value="SULFATE ADENYLYLTRANSFERASE SUBUNIT 2"/>
    <property type="match status" value="1"/>
</dbReference>
<dbReference type="InterPro" id="IPR002500">
    <property type="entry name" value="PAPS_reduct_dom"/>
</dbReference>
<evidence type="ECO:0000256" key="7">
    <source>
        <dbReference type="ARBA" id="ARBA00022840"/>
    </source>
</evidence>
<name>A0ABY7C7T9_9HYPH</name>
<evidence type="ECO:0000313" key="12">
    <source>
        <dbReference type="EMBL" id="WAP71119.1"/>
    </source>
</evidence>
<evidence type="ECO:0000256" key="4">
    <source>
        <dbReference type="ARBA" id="ARBA00022679"/>
    </source>
</evidence>
<keyword evidence="7" id="KW-0067">ATP-binding</keyword>
<dbReference type="PANTHER" id="PTHR43196:SF1">
    <property type="entry name" value="SULFATE ADENYLYLTRANSFERASE SUBUNIT 2"/>
    <property type="match status" value="1"/>
</dbReference>
<evidence type="ECO:0000313" key="13">
    <source>
        <dbReference type="Proteomes" id="UP001164020"/>
    </source>
</evidence>
<dbReference type="PIRSF" id="PIRSF002936">
    <property type="entry name" value="CysDAde_trans"/>
    <property type="match status" value="1"/>
</dbReference>
<dbReference type="InterPro" id="IPR011784">
    <property type="entry name" value="SO4_adenylTrfase_ssu"/>
</dbReference>
<evidence type="ECO:0000256" key="10">
    <source>
        <dbReference type="ARBA" id="ARBA00049370"/>
    </source>
</evidence>
<evidence type="ECO:0000256" key="3">
    <source>
        <dbReference type="ARBA" id="ARBA00022004"/>
    </source>
</evidence>
<proteinExistence type="inferred from homology"/>
<evidence type="ECO:0000256" key="5">
    <source>
        <dbReference type="ARBA" id="ARBA00022695"/>
    </source>
</evidence>
<keyword evidence="4 12" id="KW-0808">Transferase</keyword>
<protein>
    <recommendedName>
        <fullName evidence="3">Sulfate adenylyltransferase subunit 2</fullName>
        <ecNumber evidence="2">2.7.7.4</ecNumber>
    </recommendedName>
    <alternativeName>
        <fullName evidence="8">ATP-sulfurylase small subunit</fullName>
    </alternativeName>
    <alternativeName>
        <fullName evidence="9">Sulfate adenylate transferase</fullName>
    </alternativeName>
</protein>
<comment type="catalytic activity">
    <reaction evidence="10">
        <text>sulfate + ATP + H(+) = adenosine 5'-phosphosulfate + diphosphate</text>
        <dbReference type="Rhea" id="RHEA:18133"/>
        <dbReference type="ChEBI" id="CHEBI:15378"/>
        <dbReference type="ChEBI" id="CHEBI:16189"/>
        <dbReference type="ChEBI" id="CHEBI:30616"/>
        <dbReference type="ChEBI" id="CHEBI:33019"/>
        <dbReference type="ChEBI" id="CHEBI:58243"/>
        <dbReference type="EC" id="2.7.7.4"/>
    </reaction>
</comment>
<keyword evidence="13" id="KW-1185">Reference proteome</keyword>
<evidence type="ECO:0000256" key="6">
    <source>
        <dbReference type="ARBA" id="ARBA00022741"/>
    </source>
</evidence>
<dbReference type="Gene3D" id="3.40.50.620">
    <property type="entry name" value="HUPs"/>
    <property type="match status" value="1"/>
</dbReference>
<dbReference type="EMBL" id="CP114029">
    <property type="protein sequence ID" value="WAP71119.1"/>
    <property type="molecule type" value="Genomic_DNA"/>
</dbReference>
<comment type="similarity">
    <text evidence="1">Belongs to the PAPS reductase family. CysD subfamily.</text>
</comment>
<keyword evidence="6" id="KW-0547">Nucleotide-binding</keyword>
<dbReference type="EC" id="2.7.7.4" evidence="2"/>
<dbReference type="NCBIfam" id="TIGR02039">
    <property type="entry name" value="CysD"/>
    <property type="match status" value="1"/>
</dbReference>
<dbReference type="InterPro" id="IPR050128">
    <property type="entry name" value="Sulfate_adenylyltrnsfr_sub2"/>
</dbReference>
<dbReference type="NCBIfam" id="NF003587">
    <property type="entry name" value="PRK05253.1"/>
    <property type="match status" value="1"/>
</dbReference>
<dbReference type="Proteomes" id="UP001164020">
    <property type="component" value="Chromosome"/>
</dbReference>
<evidence type="ECO:0000256" key="8">
    <source>
        <dbReference type="ARBA" id="ARBA00030256"/>
    </source>
</evidence>
<dbReference type="NCBIfam" id="NF009214">
    <property type="entry name" value="PRK12563.1"/>
    <property type="match status" value="1"/>
</dbReference>
<dbReference type="GO" id="GO:0004781">
    <property type="term" value="F:sulfate adenylyltransferase (ATP) activity"/>
    <property type="evidence" value="ECO:0007669"/>
    <property type="project" value="UniProtKB-EC"/>
</dbReference>
<feature type="domain" description="Phosphoadenosine phosphosulphate reductase" evidence="11">
    <location>
        <begin position="31"/>
        <end position="258"/>
    </location>
</feature>
<dbReference type="Pfam" id="PF01507">
    <property type="entry name" value="PAPS_reduct"/>
    <property type="match status" value="1"/>
</dbReference>